<dbReference type="Gene3D" id="3.60.21.10">
    <property type="match status" value="1"/>
</dbReference>
<evidence type="ECO:0000313" key="4">
    <source>
        <dbReference type="Proteomes" id="UP000616724"/>
    </source>
</evidence>
<dbReference type="GO" id="GO:0008419">
    <property type="term" value="F:RNA lariat debranching enzyme activity"/>
    <property type="evidence" value="ECO:0007669"/>
    <property type="project" value="TreeGrafter"/>
</dbReference>
<feature type="region of interest" description="Disordered" evidence="1">
    <location>
        <begin position="252"/>
        <end position="271"/>
    </location>
</feature>
<dbReference type="PANTHER" id="PTHR12849">
    <property type="entry name" value="RNA LARIAT DEBRANCHING ENZYME"/>
    <property type="match status" value="1"/>
</dbReference>
<evidence type="ECO:0000256" key="1">
    <source>
        <dbReference type="SAM" id="MobiDB-lite"/>
    </source>
</evidence>
<reference evidence="3 4" key="1">
    <citation type="submission" date="2021-01" db="EMBL/GenBank/DDBJ databases">
        <title>Whole genome shotgun sequence of Planobispora longispora NBRC 13918.</title>
        <authorList>
            <person name="Komaki H."/>
            <person name="Tamura T."/>
        </authorList>
    </citation>
    <scope>NUCLEOTIDE SEQUENCE [LARGE SCALE GENOMIC DNA]</scope>
    <source>
        <strain evidence="3 4">NBRC 13918</strain>
    </source>
</reference>
<dbReference type="PANTHER" id="PTHR12849:SF0">
    <property type="entry name" value="LARIAT DEBRANCHING ENZYME"/>
    <property type="match status" value="1"/>
</dbReference>
<protein>
    <submittedName>
        <fullName evidence="3">Metallophosphoesterase</fullName>
    </submittedName>
</protein>
<proteinExistence type="predicted"/>
<sequence>MTGGEETDARPARVLVVGDVHGDFASLARWSAAVRRERGPLDAVLSVGDLEPHRDEADAAGAHGRGGLGDFPRVVEGAIDLGAPLYFIGGNHEPWPALDDAGPGRWGGVARFLGRSGVGEVAGLRVAFLSGIYAARVTDAPGARRETAKDRTYYTREEVERVGLAAQRAGDVDILLTHDWPSGIAGPRLGAHVGRPELRALCERVRPRWHFCGHMHRPHRASIGPAEVVCLAHIRSGYAALAVIEREAGGPPVRVRGLGGRRSHGPRRPSG</sequence>
<dbReference type="RefSeq" id="WP_203888509.1">
    <property type="nucleotide sequence ID" value="NZ_BOOH01000001.1"/>
</dbReference>
<gene>
    <name evidence="3" type="ORF">Plo01_01940</name>
</gene>
<comment type="caution">
    <text evidence="3">The sequence shown here is derived from an EMBL/GenBank/DDBJ whole genome shotgun (WGS) entry which is preliminary data.</text>
</comment>
<dbReference type="Pfam" id="PF00149">
    <property type="entry name" value="Metallophos"/>
    <property type="match status" value="1"/>
</dbReference>
<dbReference type="Proteomes" id="UP000616724">
    <property type="component" value="Unassembled WGS sequence"/>
</dbReference>
<organism evidence="3 4">
    <name type="scientific">Planobispora longispora</name>
    <dbReference type="NCBI Taxonomy" id="28887"/>
    <lineage>
        <taxon>Bacteria</taxon>
        <taxon>Bacillati</taxon>
        <taxon>Actinomycetota</taxon>
        <taxon>Actinomycetes</taxon>
        <taxon>Streptosporangiales</taxon>
        <taxon>Streptosporangiaceae</taxon>
        <taxon>Planobispora</taxon>
    </lineage>
</organism>
<feature type="domain" description="Calcineurin-like phosphoesterase" evidence="2">
    <location>
        <begin position="13"/>
        <end position="218"/>
    </location>
</feature>
<evidence type="ECO:0000313" key="3">
    <source>
        <dbReference type="EMBL" id="GIH73765.1"/>
    </source>
</evidence>
<keyword evidence="4" id="KW-1185">Reference proteome</keyword>
<accession>A0A8J3RFH4</accession>
<dbReference type="AlphaFoldDB" id="A0A8J3RFH4"/>
<dbReference type="EMBL" id="BOOH01000001">
    <property type="protein sequence ID" value="GIH73765.1"/>
    <property type="molecule type" value="Genomic_DNA"/>
</dbReference>
<dbReference type="GO" id="GO:0000398">
    <property type="term" value="P:mRNA splicing, via spliceosome"/>
    <property type="evidence" value="ECO:0007669"/>
    <property type="project" value="TreeGrafter"/>
</dbReference>
<dbReference type="InterPro" id="IPR029052">
    <property type="entry name" value="Metallo-depent_PP-like"/>
</dbReference>
<dbReference type="InterPro" id="IPR004843">
    <property type="entry name" value="Calcineurin-like_PHP"/>
</dbReference>
<evidence type="ECO:0000259" key="2">
    <source>
        <dbReference type="Pfam" id="PF00149"/>
    </source>
</evidence>
<dbReference type="SUPFAM" id="SSF56300">
    <property type="entry name" value="Metallo-dependent phosphatases"/>
    <property type="match status" value="1"/>
</dbReference>
<name>A0A8J3RFH4_9ACTN</name>
<feature type="compositionally biased region" description="Basic residues" evidence="1">
    <location>
        <begin position="259"/>
        <end position="271"/>
    </location>
</feature>